<keyword evidence="2" id="KW-1185">Reference proteome</keyword>
<organism evidence="1 2">
    <name type="scientific">Gnathostoma spinigerum</name>
    <dbReference type="NCBI Taxonomy" id="75299"/>
    <lineage>
        <taxon>Eukaryota</taxon>
        <taxon>Metazoa</taxon>
        <taxon>Ecdysozoa</taxon>
        <taxon>Nematoda</taxon>
        <taxon>Chromadorea</taxon>
        <taxon>Rhabditida</taxon>
        <taxon>Spirurina</taxon>
        <taxon>Gnathostomatomorpha</taxon>
        <taxon>Gnathostomatoidea</taxon>
        <taxon>Gnathostomatidae</taxon>
        <taxon>Gnathostoma</taxon>
    </lineage>
</organism>
<protein>
    <submittedName>
        <fullName evidence="1">Uncharacterized protein</fullName>
    </submittedName>
</protein>
<dbReference type="Proteomes" id="UP001608902">
    <property type="component" value="Unassembled WGS sequence"/>
</dbReference>
<proteinExistence type="predicted"/>
<sequence length="97" mass="11111">MDAYRVCSDYLLMLRLFSEMEDSATSHEWELNRENIRPLRGGCNVESLNSVFGGPRFTLADADAKFEEDFKAAETSEDPLEICCTFVLWFENNFPTG</sequence>
<accession>A0ABD6EXN5</accession>
<evidence type="ECO:0000313" key="2">
    <source>
        <dbReference type="Proteomes" id="UP001608902"/>
    </source>
</evidence>
<gene>
    <name evidence="1" type="ORF">AB6A40_010800</name>
</gene>
<comment type="caution">
    <text evidence="1">The sequence shown here is derived from an EMBL/GenBank/DDBJ whole genome shotgun (WGS) entry which is preliminary data.</text>
</comment>
<dbReference type="EMBL" id="JBGFUD010015178">
    <property type="protein sequence ID" value="MFH4984091.1"/>
    <property type="molecule type" value="Genomic_DNA"/>
</dbReference>
<name>A0ABD6EXN5_9BILA</name>
<evidence type="ECO:0000313" key="1">
    <source>
        <dbReference type="EMBL" id="MFH4984091.1"/>
    </source>
</evidence>
<dbReference type="AlphaFoldDB" id="A0ABD6EXN5"/>
<reference evidence="1 2" key="1">
    <citation type="submission" date="2024-08" db="EMBL/GenBank/DDBJ databases">
        <title>Gnathostoma spinigerum genome.</title>
        <authorList>
            <person name="Gonzalez-Bertolin B."/>
            <person name="Monzon S."/>
            <person name="Zaballos A."/>
            <person name="Jimenez P."/>
            <person name="Dekumyoy P."/>
            <person name="Varona S."/>
            <person name="Cuesta I."/>
            <person name="Sumanam S."/>
            <person name="Adisakwattana P."/>
            <person name="Gasser R.B."/>
            <person name="Hernandez-Gonzalez A."/>
            <person name="Young N.D."/>
            <person name="Perteguer M.J."/>
        </authorList>
    </citation>
    <scope>NUCLEOTIDE SEQUENCE [LARGE SCALE GENOMIC DNA]</scope>
    <source>
        <strain evidence="1">AL3</strain>
        <tissue evidence="1">Liver</tissue>
    </source>
</reference>
<dbReference type="Gene3D" id="1.25.40.430">
    <property type="match status" value="1"/>
</dbReference>